<comment type="caution">
    <text evidence="2">The sequence shown here is derived from an EMBL/GenBank/DDBJ whole genome shotgun (WGS) entry which is preliminary data.</text>
</comment>
<gene>
    <name evidence="2" type="ORF">XpiCFBP4643_19775</name>
</gene>
<dbReference type="EMBL" id="MDEI01000023">
    <property type="protein sequence ID" value="PPU65894.1"/>
    <property type="molecule type" value="Genomic_DNA"/>
</dbReference>
<evidence type="ECO:0000256" key="1">
    <source>
        <dbReference type="SAM" id="MobiDB-lite"/>
    </source>
</evidence>
<proteinExistence type="predicted"/>
<dbReference type="AlphaFoldDB" id="A0A2S7CWN3"/>
<accession>A0A2S7CWN3</accession>
<evidence type="ECO:0000313" key="3">
    <source>
        <dbReference type="Proteomes" id="UP000238191"/>
    </source>
</evidence>
<sequence length="79" mass="8347">MMQPSVAVAKKERGKVQSAHPLEMSAGASDCARSAPPADDGLQLGIKKACLRTPSVTADRVCEIDTLADLVKPMLTVLR</sequence>
<feature type="region of interest" description="Disordered" evidence="1">
    <location>
        <begin position="1"/>
        <end position="34"/>
    </location>
</feature>
<evidence type="ECO:0000313" key="2">
    <source>
        <dbReference type="EMBL" id="PPU65894.1"/>
    </source>
</evidence>
<keyword evidence="3" id="KW-1185">Reference proteome</keyword>
<name>A0A2S7CWN3_9XANT</name>
<dbReference type="Proteomes" id="UP000238191">
    <property type="component" value="Unassembled WGS sequence"/>
</dbReference>
<protein>
    <submittedName>
        <fullName evidence="2">Uncharacterized protein</fullName>
    </submittedName>
</protein>
<organism evidence="2 3">
    <name type="scientific">Xanthomonas pisi</name>
    <dbReference type="NCBI Taxonomy" id="56457"/>
    <lineage>
        <taxon>Bacteria</taxon>
        <taxon>Pseudomonadati</taxon>
        <taxon>Pseudomonadota</taxon>
        <taxon>Gammaproteobacteria</taxon>
        <taxon>Lysobacterales</taxon>
        <taxon>Lysobacteraceae</taxon>
        <taxon>Xanthomonas</taxon>
    </lineage>
</organism>
<reference evidence="3" key="1">
    <citation type="submission" date="2016-08" db="EMBL/GenBank/DDBJ databases">
        <authorList>
            <person name="Merda D."/>
            <person name="Briand M."/>
            <person name="Taghouti G."/>
            <person name="Carrere S."/>
            <person name="Gouzy J."/>
            <person name="Portier P."/>
            <person name="Jacques M.-A."/>
            <person name="Fischer-Le Saux M."/>
        </authorList>
    </citation>
    <scope>NUCLEOTIDE SEQUENCE [LARGE SCALE GENOMIC DNA]</scope>
    <source>
        <strain evidence="3">CFBP4643</strain>
    </source>
</reference>